<evidence type="ECO:0000256" key="5">
    <source>
        <dbReference type="ARBA" id="ARBA00022840"/>
    </source>
</evidence>
<dbReference type="Proteomes" id="UP000054408">
    <property type="component" value="Unassembled WGS sequence"/>
</dbReference>
<dbReference type="GeneID" id="25567998"/>
<accession>A0A0L0DR58</accession>
<dbReference type="GO" id="GO:0005524">
    <property type="term" value="F:ATP binding"/>
    <property type="evidence" value="ECO:0007669"/>
    <property type="project" value="UniProtKB-KW"/>
</dbReference>
<evidence type="ECO:0000256" key="3">
    <source>
        <dbReference type="ARBA" id="ARBA00022741"/>
    </source>
</evidence>
<dbReference type="PROSITE" id="PS00108">
    <property type="entry name" value="PROTEIN_KINASE_ST"/>
    <property type="match status" value="1"/>
</dbReference>
<organism evidence="7 8">
    <name type="scientific">Thecamonas trahens ATCC 50062</name>
    <dbReference type="NCBI Taxonomy" id="461836"/>
    <lineage>
        <taxon>Eukaryota</taxon>
        <taxon>Apusozoa</taxon>
        <taxon>Apusomonadida</taxon>
        <taxon>Apusomonadidae</taxon>
        <taxon>Thecamonas</taxon>
    </lineage>
</organism>
<protein>
    <submittedName>
        <fullName evidence="7">CMGC/MAPK protein kinase</fullName>
    </submittedName>
</protein>
<keyword evidence="5" id="KW-0067">ATP-binding</keyword>
<dbReference type="Gene3D" id="3.30.200.20">
    <property type="entry name" value="Phosphorylase Kinase, domain 1"/>
    <property type="match status" value="1"/>
</dbReference>
<keyword evidence="1" id="KW-0723">Serine/threonine-protein kinase</keyword>
<dbReference type="InterPro" id="IPR008271">
    <property type="entry name" value="Ser/Thr_kinase_AS"/>
</dbReference>
<proteinExistence type="predicted"/>
<dbReference type="SMART" id="SM00220">
    <property type="entry name" value="S_TKc"/>
    <property type="match status" value="1"/>
</dbReference>
<dbReference type="Gene3D" id="1.10.510.10">
    <property type="entry name" value="Transferase(Phosphotransferase) domain 1"/>
    <property type="match status" value="1"/>
</dbReference>
<keyword evidence="8" id="KW-1185">Reference proteome</keyword>
<dbReference type="PROSITE" id="PS50011">
    <property type="entry name" value="PROTEIN_KINASE_DOM"/>
    <property type="match status" value="1"/>
</dbReference>
<evidence type="ECO:0000256" key="2">
    <source>
        <dbReference type="ARBA" id="ARBA00022679"/>
    </source>
</evidence>
<dbReference type="STRING" id="461836.A0A0L0DR58"/>
<gene>
    <name evidence="7" type="ORF">AMSG_09565</name>
</gene>
<dbReference type="OrthoDB" id="192887at2759"/>
<evidence type="ECO:0000313" key="7">
    <source>
        <dbReference type="EMBL" id="KNC53923.1"/>
    </source>
</evidence>
<evidence type="ECO:0000256" key="4">
    <source>
        <dbReference type="ARBA" id="ARBA00022777"/>
    </source>
</evidence>
<evidence type="ECO:0000256" key="1">
    <source>
        <dbReference type="ARBA" id="ARBA00022527"/>
    </source>
</evidence>
<keyword evidence="3" id="KW-0547">Nucleotide-binding</keyword>
<name>A0A0L0DR58_THETB</name>
<dbReference type="PANTHER" id="PTHR24055">
    <property type="entry name" value="MITOGEN-ACTIVATED PROTEIN KINASE"/>
    <property type="match status" value="1"/>
</dbReference>
<dbReference type="FunFam" id="1.10.510.10:FF:000040">
    <property type="entry name" value="Mitogen-activated protein kinase"/>
    <property type="match status" value="1"/>
</dbReference>
<feature type="domain" description="Protein kinase" evidence="6">
    <location>
        <begin position="1"/>
        <end position="210"/>
    </location>
</feature>
<reference evidence="7 8" key="1">
    <citation type="submission" date="2010-05" db="EMBL/GenBank/DDBJ databases">
        <title>The Genome Sequence of Thecamonas trahens ATCC 50062.</title>
        <authorList>
            <consortium name="The Broad Institute Genome Sequencing Platform"/>
            <person name="Russ C."/>
            <person name="Cuomo C."/>
            <person name="Shea T."/>
            <person name="Young S.K."/>
            <person name="Zeng Q."/>
            <person name="Koehrsen M."/>
            <person name="Haas B."/>
            <person name="Borodovsky M."/>
            <person name="Guigo R."/>
            <person name="Alvarado L."/>
            <person name="Berlin A."/>
            <person name="Bochicchio J."/>
            <person name="Borenstein D."/>
            <person name="Chapman S."/>
            <person name="Chen Z."/>
            <person name="Freedman E."/>
            <person name="Gellesch M."/>
            <person name="Goldberg J."/>
            <person name="Griggs A."/>
            <person name="Gujja S."/>
            <person name="Heilman E."/>
            <person name="Heiman D."/>
            <person name="Hepburn T."/>
            <person name="Howarth C."/>
            <person name="Jen D."/>
            <person name="Larson L."/>
            <person name="Mehta T."/>
            <person name="Park D."/>
            <person name="Pearson M."/>
            <person name="Roberts A."/>
            <person name="Saif S."/>
            <person name="Shenoy N."/>
            <person name="Sisk P."/>
            <person name="Stolte C."/>
            <person name="Sykes S."/>
            <person name="Thomson T."/>
            <person name="Walk T."/>
            <person name="White J."/>
            <person name="Yandava C."/>
            <person name="Burger G."/>
            <person name="Gray M.W."/>
            <person name="Holland P.W.H."/>
            <person name="King N."/>
            <person name="Lang F.B.F."/>
            <person name="Roger A.J."/>
            <person name="Ruiz-Trillo I."/>
            <person name="Lander E."/>
            <person name="Nusbaum C."/>
        </authorList>
    </citation>
    <scope>NUCLEOTIDE SEQUENCE [LARGE SCALE GENOMIC DNA]</scope>
    <source>
        <strain evidence="7 8">ATCC 50062</strain>
    </source>
</reference>
<dbReference type="AlphaFoldDB" id="A0A0L0DR58"/>
<dbReference type="InterPro" id="IPR000719">
    <property type="entry name" value="Prot_kinase_dom"/>
</dbReference>
<evidence type="ECO:0000259" key="6">
    <source>
        <dbReference type="PROSITE" id="PS50011"/>
    </source>
</evidence>
<dbReference type="SUPFAM" id="SSF56112">
    <property type="entry name" value="Protein kinase-like (PK-like)"/>
    <property type="match status" value="1"/>
</dbReference>
<keyword evidence="4 7" id="KW-0418">Kinase</keyword>
<dbReference type="RefSeq" id="XP_013754127.1">
    <property type="nucleotide sequence ID" value="XM_013898673.1"/>
</dbReference>
<dbReference type="EMBL" id="GL349484">
    <property type="protein sequence ID" value="KNC53923.1"/>
    <property type="molecule type" value="Genomic_DNA"/>
</dbReference>
<sequence length="297" mass="33448">MDTDLHRIIQSPQELTDQHYAFFMYQLLCGLKYIHSAGVIHRDLKPANLLVDAQATLKICDFGLARITRDNEDAFAPQMTAYVVTRWYRAPEVILDHTAYGTKVDLWAAGLILAELLAGRPFLKGRNEMDQIKLILNFNGPPKPETVARISNRRARTFVENYTFPAGSPRPLAEYFPKASESALDLLGKLLAFDPRDRISAAEALEHPFLAEYRDAEFETEAESTFTEFDFERAPLTIPTIRRLIYNEMLRFHPDLGEYDATGDLPLTDDERAAVAAMDAGDSAADLEAMLESDGDE</sequence>
<dbReference type="eggNOG" id="KOG0660">
    <property type="taxonomic scope" value="Eukaryota"/>
</dbReference>
<dbReference type="InterPro" id="IPR011009">
    <property type="entry name" value="Kinase-like_dom_sf"/>
</dbReference>
<dbReference type="GO" id="GO:0004674">
    <property type="term" value="F:protein serine/threonine kinase activity"/>
    <property type="evidence" value="ECO:0007669"/>
    <property type="project" value="UniProtKB-KW"/>
</dbReference>
<dbReference type="Pfam" id="PF00069">
    <property type="entry name" value="Pkinase"/>
    <property type="match status" value="1"/>
</dbReference>
<evidence type="ECO:0000313" key="8">
    <source>
        <dbReference type="Proteomes" id="UP000054408"/>
    </source>
</evidence>
<dbReference type="InterPro" id="IPR050117">
    <property type="entry name" value="MAPK"/>
</dbReference>
<keyword evidence="2" id="KW-0808">Transferase</keyword>
<dbReference type="OMA" id="PPENIYM"/>